<gene>
    <name evidence="2" type="ORF">FIBSPDRAFT_293327</name>
</gene>
<evidence type="ECO:0000313" key="2">
    <source>
        <dbReference type="EMBL" id="KZP27812.1"/>
    </source>
</evidence>
<sequence length="110" mass="12128">MSQSYKTLYTSGGTVNNNIFNGGVSNIHNQVNNTYYGVAPTMSSNPDPVHMHTQAPETPSEARVSRSSRQQSSSAHIVSERPRLMINEGLVCHPILALWQKLYKIISGVQ</sequence>
<feature type="region of interest" description="Disordered" evidence="1">
    <location>
        <begin position="38"/>
        <end position="79"/>
    </location>
</feature>
<protein>
    <submittedName>
        <fullName evidence="2">Uncharacterized protein</fullName>
    </submittedName>
</protein>
<evidence type="ECO:0000256" key="1">
    <source>
        <dbReference type="SAM" id="MobiDB-lite"/>
    </source>
</evidence>
<proteinExistence type="predicted"/>
<keyword evidence="3" id="KW-1185">Reference proteome</keyword>
<name>A0A166R227_9AGAM</name>
<feature type="compositionally biased region" description="Low complexity" evidence="1">
    <location>
        <begin position="65"/>
        <end position="74"/>
    </location>
</feature>
<evidence type="ECO:0000313" key="3">
    <source>
        <dbReference type="Proteomes" id="UP000076532"/>
    </source>
</evidence>
<accession>A0A166R227</accession>
<dbReference type="AlphaFoldDB" id="A0A166R227"/>
<dbReference type="Proteomes" id="UP000076532">
    <property type="component" value="Unassembled WGS sequence"/>
</dbReference>
<reference evidence="2 3" key="1">
    <citation type="journal article" date="2016" name="Mol. Biol. Evol.">
        <title>Comparative Genomics of Early-Diverging Mushroom-Forming Fungi Provides Insights into the Origins of Lignocellulose Decay Capabilities.</title>
        <authorList>
            <person name="Nagy L.G."/>
            <person name="Riley R."/>
            <person name="Tritt A."/>
            <person name="Adam C."/>
            <person name="Daum C."/>
            <person name="Floudas D."/>
            <person name="Sun H."/>
            <person name="Yadav J.S."/>
            <person name="Pangilinan J."/>
            <person name="Larsson K.H."/>
            <person name="Matsuura K."/>
            <person name="Barry K."/>
            <person name="Labutti K."/>
            <person name="Kuo R."/>
            <person name="Ohm R.A."/>
            <person name="Bhattacharya S.S."/>
            <person name="Shirouzu T."/>
            <person name="Yoshinaga Y."/>
            <person name="Martin F.M."/>
            <person name="Grigoriev I.V."/>
            <person name="Hibbett D.S."/>
        </authorList>
    </citation>
    <scope>NUCLEOTIDE SEQUENCE [LARGE SCALE GENOMIC DNA]</scope>
    <source>
        <strain evidence="2 3">CBS 109695</strain>
    </source>
</reference>
<organism evidence="2 3">
    <name type="scientific">Athelia psychrophila</name>
    <dbReference type="NCBI Taxonomy" id="1759441"/>
    <lineage>
        <taxon>Eukaryota</taxon>
        <taxon>Fungi</taxon>
        <taxon>Dikarya</taxon>
        <taxon>Basidiomycota</taxon>
        <taxon>Agaricomycotina</taxon>
        <taxon>Agaricomycetes</taxon>
        <taxon>Agaricomycetidae</taxon>
        <taxon>Atheliales</taxon>
        <taxon>Atheliaceae</taxon>
        <taxon>Athelia</taxon>
    </lineage>
</organism>
<dbReference type="EMBL" id="KV417507">
    <property type="protein sequence ID" value="KZP27812.1"/>
    <property type="molecule type" value="Genomic_DNA"/>
</dbReference>